<dbReference type="Gene3D" id="2.60.120.200">
    <property type="match status" value="2"/>
</dbReference>
<dbReference type="EMBL" id="LT629740">
    <property type="protein sequence ID" value="SDR98467.1"/>
    <property type="molecule type" value="Genomic_DNA"/>
</dbReference>
<feature type="domain" description="LamG-like jellyroll fold" evidence="3">
    <location>
        <begin position="343"/>
        <end position="486"/>
    </location>
</feature>
<dbReference type="PROSITE" id="PS51257">
    <property type="entry name" value="PROKAR_LIPOPROTEIN"/>
    <property type="match status" value="1"/>
</dbReference>
<sequence length="496" mass="52179">MKTYSSPQISPITRMVLGVAVLITAFSSCKKSDSTTPLSSTKKLNLKDRSLNAIPSTISNGLVAYWTFANTAYDLSGNGNNGTLSTVTTTSDRFGNSTGAYSFNGTSSYVSVPDNAALRLNDTSFTLNAWVKIAAYNSSYGSVLLSKRITGANNGWNMSVTGNLGSPIGVLSYGPGGGSTNAVGATVIGLNSWHMVTSTYSYGNHQKLRIYVDGALSDSTINISKANASITAMLYIGADNPSIGTSYFFNGSLNDIRIYSRAITPTEINQLYNATTAPTAGLVAYWPLTNTANDLSGNGNNGTLSTVTTTSDRFGNPIGAYSFNGTSSYVSVPDNAALRLNDTSFTLNAWVKIAAYNSSYGSVLLSKRITGANNGWNMSVTGNLGSPIGVLSYGPGGGSTNAVGATVIGLNSWHMVTSTYSYGDHQKLRIYVDGALSDSTINISKANASITAMLYIGADNPSIGTSYFFNGSLNDIRIYSRAVTATEINQLYNALN</sequence>
<evidence type="ECO:0000256" key="1">
    <source>
        <dbReference type="ARBA" id="ARBA00022729"/>
    </source>
</evidence>
<keyword evidence="2" id="KW-1015">Disulfide bond</keyword>
<gene>
    <name evidence="4" type="ORF">SAMN05216490_0324</name>
</gene>
<dbReference type="GO" id="GO:0030246">
    <property type="term" value="F:carbohydrate binding"/>
    <property type="evidence" value="ECO:0007669"/>
    <property type="project" value="UniProtKB-KW"/>
</dbReference>
<accession>A0A1H1NHQ6</accession>
<dbReference type="AlphaFoldDB" id="A0A1H1NHQ6"/>
<proteinExistence type="predicted"/>
<dbReference type="SUPFAM" id="SSF49899">
    <property type="entry name" value="Concanavalin A-like lectins/glucanases"/>
    <property type="match status" value="2"/>
</dbReference>
<keyword evidence="4" id="KW-0430">Lectin</keyword>
<evidence type="ECO:0000313" key="5">
    <source>
        <dbReference type="Proteomes" id="UP000199679"/>
    </source>
</evidence>
<feature type="domain" description="LamG-like jellyroll fold" evidence="3">
    <location>
        <begin position="123"/>
        <end position="266"/>
    </location>
</feature>
<dbReference type="Pfam" id="PF13385">
    <property type="entry name" value="Laminin_G_3"/>
    <property type="match status" value="2"/>
</dbReference>
<dbReference type="OrthoDB" id="9814380at2"/>
<evidence type="ECO:0000256" key="2">
    <source>
        <dbReference type="ARBA" id="ARBA00023157"/>
    </source>
</evidence>
<evidence type="ECO:0000313" key="4">
    <source>
        <dbReference type="EMBL" id="SDR98467.1"/>
    </source>
</evidence>
<dbReference type="GO" id="GO:0005975">
    <property type="term" value="P:carbohydrate metabolic process"/>
    <property type="evidence" value="ECO:0007669"/>
    <property type="project" value="UniProtKB-ARBA"/>
</dbReference>
<dbReference type="InterPro" id="IPR013320">
    <property type="entry name" value="ConA-like_dom_sf"/>
</dbReference>
<dbReference type="InterPro" id="IPR006558">
    <property type="entry name" value="LamG-like"/>
</dbReference>
<dbReference type="STRING" id="652787.SAMN05216490_0324"/>
<evidence type="ECO:0000259" key="3">
    <source>
        <dbReference type="SMART" id="SM00560"/>
    </source>
</evidence>
<keyword evidence="5" id="KW-1185">Reference proteome</keyword>
<dbReference type="PANTHER" id="PTHR47635:SF2">
    <property type="entry name" value="LAMG-LIKE JELLYROLL FOLD DOMAIN-CONTAINING PROTEIN"/>
    <property type="match status" value="1"/>
</dbReference>
<dbReference type="SMART" id="SM00560">
    <property type="entry name" value="LamGL"/>
    <property type="match status" value="2"/>
</dbReference>
<keyword evidence="1" id="KW-0732">Signal</keyword>
<name>A0A1H1NHQ6_MUCMA</name>
<dbReference type="PANTHER" id="PTHR47635">
    <property type="entry name" value="CUB DOMAIN-CONTAINING PROTEIN"/>
    <property type="match status" value="1"/>
</dbReference>
<protein>
    <submittedName>
        <fullName evidence="4">Concanavalin A-like lectin/glucanases superfamily protein</fullName>
    </submittedName>
</protein>
<dbReference type="Proteomes" id="UP000199679">
    <property type="component" value="Chromosome I"/>
</dbReference>
<reference evidence="4 5" key="1">
    <citation type="submission" date="2016-10" db="EMBL/GenBank/DDBJ databases">
        <authorList>
            <person name="de Groot N.N."/>
        </authorList>
    </citation>
    <scope>NUCLEOTIDE SEQUENCE [LARGE SCALE GENOMIC DNA]</scope>
    <source>
        <strain evidence="4 5">MP1X4</strain>
    </source>
</reference>
<dbReference type="GO" id="GO:0004553">
    <property type="term" value="F:hydrolase activity, hydrolyzing O-glycosyl compounds"/>
    <property type="evidence" value="ECO:0007669"/>
    <property type="project" value="UniProtKB-ARBA"/>
</dbReference>
<organism evidence="4 5">
    <name type="scientific">Mucilaginibacter mallensis</name>
    <dbReference type="NCBI Taxonomy" id="652787"/>
    <lineage>
        <taxon>Bacteria</taxon>
        <taxon>Pseudomonadati</taxon>
        <taxon>Bacteroidota</taxon>
        <taxon>Sphingobacteriia</taxon>
        <taxon>Sphingobacteriales</taxon>
        <taxon>Sphingobacteriaceae</taxon>
        <taxon>Mucilaginibacter</taxon>
    </lineage>
</organism>
<dbReference type="RefSeq" id="WP_091368160.1">
    <property type="nucleotide sequence ID" value="NZ_LT629740.1"/>
</dbReference>